<dbReference type="Proteomes" id="UP000774326">
    <property type="component" value="Unassembled WGS sequence"/>
</dbReference>
<dbReference type="AlphaFoldDB" id="A0A9P8QC35"/>
<gene>
    <name evidence="1" type="ORF">WICPIJ_002101</name>
</gene>
<name>A0A9P8QC35_WICPI</name>
<proteinExistence type="predicted"/>
<reference evidence="1" key="1">
    <citation type="journal article" date="2021" name="Open Biol.">
        <title>Shared evolutionary footprints suggest mitochondrial oxidative damage underlies multiple complex I losses in fungi.</title>
        <authorList>
            <person name="Schikora-Tamarit M.A."/>
            <person name="Marcet-Houben M."/>
            <person name="Nosek J."/>
            <person name="Gabaldon T."/>
        </authorList>
    </citation>
    <scope>NUCLEOTIDE SEQUENCE</scope>
    <source>
        <strain evidence="1">CBS2887</strain>
    </source>
</reference>
<protein>
    <submittedName>
        <fullName evidence="1">Uncharacterized protein</fullName>
    </submittedName>
</protein>
<organism evidence="1 2">
    <name type="scientific">Wickerhamomyces pijperi</name>
    <name type="common">Yeast</name>
    <name type="synonym">Pichia pijperi</name>
    <dbReference type="NCBI Taxonomy" id="599730"/>
    <lineage>
        <taxon>Eukaryota</taxon>
        <taxon>Fungi</taxon>
        <taxon>Dikarya</taxon>
        <taxon>Ascomycota</taxon>
        <taxon>Saccharomycotina</taxon>
        <taxon>Saccharomycetes</taxon>
        <taxon>Phaffomycetales</taxon>
        <taxon>Wickerhamomycetaceae</taxon>
        <taxon>Wickerhamomyces</taxon>
    </lineage>
</organism>
<keyword evidence="2" id="KW-1185">Reference proteome</keyword>
<sequence length="177" mass="19767">MPPKTSVKKQPVKTTTVQLKRLTQTFFLTLQHPITLQSITEQLHEMISLTGGLYDMTSEEWNEQDELDGEEDIEIPVPEFGELADADADVEDEPMVSNTGKSDVTDVLIPEIEQLKIARCVNSHDPYANEWQTFLDSDSSLDDLVEFEVLGFAVDGVDEKLSITEGQVGGGEYEDDE</sequence>
<accession>A0A9P8QC35</accession>
<dbReference type="EMBL" id="JAEUBG010001129">
    <property type="protein sequence ID" value="KAH3686940.1"/>
    <property type="molecule type" value="Genomic_DNA"/>
</dbReference>
<comment type="caution">
    <text evidence="1">The sequence shown here is derived from an EMBL/GenBank/DDBJ whole genome shotgun (WGS) entry which is preliminary data.</text>
</comment>
<evidence type="ECO:0000313" key="2">
    <source>
        <dbReference type="Proteomes" id="UP000774326"/>
    </source>
</evidence>
<evidence type="ECO:0000313" key="1">
    <source>
        <dbReference type="EMBL" id="KAH3686940.1"/>
    </source>
</evidence>
<reference evidence="1" key="2">
    <citation type="submission" date="2021-01" db="EMBL/GenBank/DDBJ databases">
        <authorList>
            <person name="Schikora-Tamarit M.A."/>
        </authorList>
    </citation>
    <scope>NUCLEOTIDE SEQUENCE</scope>
    <source>
        <strain evidence="1">CBS2887</strain>
    </source>
</reference>